<protein>
    <submittedName>
        <fullName evidence="1">Uncharacterized protein</fullName>
    </submittedName>
</protein>
<sequence>MLSVTNGRKICDFENQSIEEYCYTPHATSLLRVYRRTGTTGYRIGDAWEEHQHDQKYASLSERRIDLAVWKQAKESASRCQRGSFTLTGGPVPRWKEGDTLHGTDHERTVASSLAKIEPEKGSSRRHCEKILLSVNGAGQLAPNYCNSTKHFGDKGKLWEFIENAEAAF</sequence>
<keyword evidence="2" id="KW-1185">Reference proteome</keyword>
<dbReference type="EMBL" id="JARBHB010000003">
    <property type="protein sequence ID" value="KAJ8889749.1"/>
    <property type="molecule type" value="Genomic_DNA"/>
</dbReference>
<organism evidence="1 2">
    <name type="scientific">Dryococelus australis</name>
    <dbReference type="NCBI Taxonomy" id="614101"/>
    <lineage>
        <taxon>Eukaryota</taxon>
        <taxon>Metazoa</taxon>
        <taxon>Ecdysozoa</taxon>
        <taxon>Arthropoda</taxon>
        <taxon>Hexapoda</taxon>
        <taxon>Insecta</taxon>
        <taxon>Pterygota</taxon>
        <taxon>Neoptera</taxon>
        <taxon>Polyneoptera</taxon>
        <taxon>Phasmatodea</taxon>
        <taxon>Verophasmatodea</taxon>
        <taxon>Anareolatae</taxon>
        <taxon>Phasmatidae</taxon>
        <taxon>Eurycanthinae</taxon>
        <taxon>Dryococelus</taxon>
    </lineage>
</organism>
<reference evidence="1 2" key="1">
    <citation type="submission" date="2023-02" db="EMBL/GenBank/DDBJ databases">
        <title>LHISI_Scaffold_Assembly.</title>
        <authorList>
            <person name="Stuart O.P."/>
            <person name="Cleave R."/>
            <person name="Magrath M.J.L."/>
            <person name="Mikheyev A.S."/>
        </authorList>
    </citation>
    <scope>NUCLEOTIDE SEQUENCE [LARGE SCALE GENOMIC DNA]</scope>
    <source>
        <strain evidence="1">Daus_M_001</strain>
        <tissue evidence="1">Leg muscle</tissue>
    </source>
</reference>
<dbReference type="Proteomes" id="UP001159363">
    <property type="component" value="Chromosome 3"/>
</dbReference>
<evidence type="ECO:0000313" key="1">
    <source>
        <dbReference type="EMBL" id="KAJ8889749.1"/>
    </source>
</evidence>
<evidence type="ECO:0000313" key="2">
    <source>
        <dbReference type="Proteomes" id="UP001159363"/>
    </source>
</evidence>
<proteinExistence type="predicted"/>
<name>A0ABQ9I0A5_9NEOP</name>
<comment type="caution">
    <text evidence="1">The sequence shown here is derived from an EMBL/GenBank/DDBJ whole genome shotgun (WGS) entry which is preliminary data.</text>
</comment>
<gene>
    <name evidence="1" type="ORF">PR048_009250</name>
</gene>
<accession>A0ABQ9I0A5</accession>